<evidence type="ECO:0000256" key="4">
    <source>
        <dbReference type="ARBA" id="ARBA00022989"/>
    </source>
</evidence>
<feature type="transmembrane region" description="Helical" evidence="7">
    <location>
        <begin position="366"/>
        <end position="387"/>
    </location>
</feature>
<dbReference type="AlphaFoldDB" id="G8YET3"/>
<dbReference type="Gene3D" id="1.20.1250.20">
    <property type="entry name" value="MFS general substrate transporter like domains"/>
    <property type="match status" value="1"/>
</dbReference>
<feature type="transmembrane region" description="Helical" evidence="7">
    <location>
        <begin position="458"/>
        <end position="480"/>
    </location>
</feature>
<feature type="transmembrane region" description="Helical" evidence="7">
    <location>
        <begin position="338"/>
        <end position="359"/>
    </location>
</feature>
<evidence type="ECO:0000313" key="9">
    <source>
        <dbReference type="Proteomes" id="UP000005222"/>
    </source>
</evidence>
<keyword evidence="3 7" id="KW-0812">Transmembrane</keyword>
<dbReference type="InParanoid" id="G8YET3"/>
<feature type="transmembrane region" description="Helical" evidence="7">
    <location>
        <begin position="393"/>
        <end position="414"/>
    </location>
</feature>
<evidence type="ECO:0000256" key="2">
    <source>
        <dbReference type="ARBA" id="ARBA00022448"/>
    </source>
</evidence>
<dbReference type="Proteomes" id="UP000005222">
    <property type="component" value="Chromosome I"/>
</dbReference>
<dbReference type="SUPFAM" id="SSF103473">
    <property type="entry name" value="MFS general substrate transporter"/>
    <property type="match status" value="1"/>
</dbReference>
<evidence type="ECO:0000256" key="3">
    <source>
        <dbReference type="ARBA" id="ARBA00022692"/>
    </source>
</evidence>
<name>G8YET3_PICSO</name>
<sequence length="520" mass="58584">MSSDLMREKNSGITVSLSEIPDDKLVSIVSPSGRDVIVTQDADEAMALARKANEVNFDKNIDRRLRIKADLYILPLICLIYGIQMMDKLTNSYASVMGLKKDLKMTGEMYSWTGSGFYLGYLVFEFPSSYLLQRFSLSKCGFVFLFLWGTVLCLCSTPNYIGFEFLRVALGMLESSMTPMLVIITSQWYKKEEQFFRSALWFSCCGFGAMLGSAIALGCYEHMEMYTIAGWKVLLIITGLITVLLSVAFLFWIPDSPATAWFLSEEERLQMVQRIRGNQQGFGNKTFKRNQFIEAWTDYRTYLYFFFSVAMSIPNGGLTTFSAILLNSVLGYGIRQTLVYGCYSGLIEFAGCILIAWCIRFVKHRMAICIFGCTMNIIFVCLFTFATNPYARLGGYLTLGTSVIGIFTMISCFASNVGGYTKKMTVNAMFLVGYGAGNIIGPQTFLESQAPQYVGGQISMVVSYCVAFCLAIALYASYYFENKKRDRLQSEGKFADSENLQDIEFADLTDKENPLFRYSM</sequence>
<protein>
    <submittedName>
        <fullName evidence="8">Piso0_002345 protein</fullName>
    </submittedName>
</protein>
<keyword evidence="9" id="KW-1185">Reference proteome</keyword>
<dbReference type="eggNOG" id="KOG2533">
    <property type="taxonomic scope" value="Eukaryota"/>
</dbReference>
<keyword evidence="4 7" id="KW-1133">Transmembrane helix</keyword>
<dbReference type="FunFam" id="1.20.1250.20:FF:000064">
    <property type="entry name" value="MFS allantoate transporter"/>
    <property type="match status" value="1"/>
</dbReference>
<feature type="transmembrane region" description="Helical" evidence="7">
    <location>
        <begin position="198"/>
        <end position="217"/>
    </location>
</feature>
<gene>
    <name evidence="8" type="primary">Piso0_002345</name>
    <name evidence="8" type="ORF">GNLVRS01_PISO0I08192g</name>
</gene>
<evidence type="ECO:0000256" key="6">
    <source>
        <dbReference type="ARBA" id="ARBA00037968"/>
    </source>
</evidence>
<comment type="subcellular location">
    <subcellularLocation>
        <location evidence="1">Membrane</location>
        <topology evidence="1">Multi-pass membrane protein</topology>
    </subcellularLocation>
</comment>
<organism evidence="8 9">
    <name type="scientific">Pichia sorbitophila (strain ATCC MYA-4447 / BCRC 22081 / CBS 7064 / NBRC 10061 / NRRL Y-12695)</name>
    <name type="common">Hybrid yeast</name>
    <dbReference type="NCBI Taxonomy" id="559304"/>
    <lineage>
        <taxon>Eukaryota</taxon>
        <taxon>Fungi</taxon>
        <taxon>Dikarya</taxon>
        <taxon>Ascomycota</taxon>
        <taxon>Saccharomycotina</taxon>
        <taxon>Pichiomycetes</taxon>
        <taxon>Debaryomycetaceae</taxon>
        <taxon>Millerozyma</taxon>
    </lineage>
</organism>
<dbReference type="PANTHER" id="PTHR43791">
    <property type="entry name" value="PERMEASE-RELATED"/>
    <property type="match status" value="1"/>
</dbReference>
<dbReference type="GO" id="GO:0016020">
    <property type="term" value="C:membrane"/>
    <property type="evidence" value="ECO:0007669"/>
    <property type="project" value="UniProtKB-SubCell"/>
</dbReference>
<evidence type="ECO:0000256" key="7">
    <source>
        <dbReference type="SAM" id="Phobius"/>
    </source>
</evidence>
<proteinExistence type="inferred from homology"/>
<dbReference type="PANTHER" id="PTHR43791:SF1">
    <property type="entry name" value="ALLANTOATE PERMEASE"/>
    <property type="match status" value="1"/>
</dbReference>
<dbReference type="STRING" id="559304.G8YET3"/>
<keyword evidence="2" id="KW-0813">Transport</keyword>
<dbReference type="Pfam" id="PF07690">
    <property type="entry name" value="MFS_1"/>
    <property type="match status" value="1"/>
</dbReference>
<dbReference type="InterPro" id="IPR011701">
    <property type="entry name" value="MFS"/>
</dbReference>
<evidence type="ECO:0000256" key="5">
    <source>
        <dbReference type="ARBA" id="ARBA00023136"/>
    </source>
</evidence>
<dbReference type="EMBL" id="FO082051">
    <property type="protein sequence ID" value="CCE81682.1"/>
    <property type="molecule type" value="Genomic_DNA"/>
</dbReference>
<feature type="transmembrane region" description="Helical" evidence="7">
    <location>
        <begin position="229"/>
        <end position="253"/>
    </location>
</feature>
<feature type="transmembrane region" description="Helical" evidence="7">
    <location>
        <begin position="140"/>
        <end position="161"/>
    </location>
</feature>
<feature type="transmembrane region" description="Helical" evidence="7">
    <location>
        <begin position="426"/>
        <end position="446"/>
    </location>
</feature>
<keyword evidence="5 7" id="KW-0472">Membrane</keyword>
<accession>G8YET3</accession>
<feature type="transmembrane region" description="Helical" evidence="7">
    <location>
        <begin position="167"/>
        <end position="186"/>
    </location>
</feature>
<dbReference type="GO" id="GO:0022857">
    <property type="term" value="F:transmembrane transporter activity"/>
    <property type="evidence" value="ECO:0007669"/>
    <property type="project" value="InterPro"/>
</dbReference>
<feature type="transmembrane region" description="Helical" evidence="7">
    <location>
        <begin position="69"/>
        <end position="86"/>
    </location>
</feature>
<dbReference type="InterPro" id="IPR036259">
    <property type="entry name" value="MFS_trans_sf"/>
</dbReference>
<evidence type="ECO:0000313" key="8">
    <source>
        <dbReference type="EMBL" id="CCE81682.1"/>
    </source>
</evidence>
<evidence type="ECO:0000256" key="1">
    <source>
        <dbReference type="ARBA" id="ARBA00004141"/>
    </source>
</evidence>
<reference evidence="8 9" key="1">
    <citation type="journal article" date="2012" name="G3 (Bethesda)">
        <title>Pichia sorbitophila, an interspecies yeast hybrid reveals early steps of genome resolution following polyploidization.</title>
        <authorList>
            <person name="Leh Louis V."/>
            <person name="Despons L."/>
            <person name="Friedrich A."/>
            <person name="Martin T."/>
            <person name="Durrens P."/>
            <person name="Casaregola S."/>
            <person name="Neuveglise C."/>
            <person name="Fairhead C."/>
            <person name="Marck C."/>
            <person name="Cruz J.A."/>
            <person name="Straub M.L."/>
            <person name="Kugler V."/>
            <person name="Sacerdot C."/>
            <person name="Uzunov Z."/>
            <person name="Thierry A."/>
            <person name="Weiss S."/>
            <person name="Bleykasten C."/>
            <person name="De Montigny J."/>
            <person name="Jacques N."/>
            <person name="Jung P."/>
            <person name="Lemaire M."/>
            <person name="Mallet S."/>
            <person name="Morel G."/>
            <person name="Richard G.F."/>
            <person name="Sarkar A."/>
            <person name="Savel G."/>
            <person name="Schacherer J."/>
            <person name="Seret M.L."/>
            <person name="Talla E."/>
            <person name="Samson G."/>
            <person name="Jubin C."/>
            <person name="Poulain J."/>
            <person name="Vacherie B."/>
            <person name="Barbe V."/>
            <person name="Pelletier E."/>
            <person name="Sherman D.J."/>
            <person name="Westhof E."/>
            <person name="Weissenbach J."/>
            <person name="Baret P.V."/>
            <person name="Wincker P."/>
            <person name="Gaillardin C."/>
            <person name="Dujon B."/>
            <person name="Souciet J.L."/>
        </authorList>
    </citation>
    <scope>NUCLEOTIDE SEQUENCE [LARGE SCALE GENOMIC DNA]</scope>
    <source>
        <strain evidence="9">ATCC MYA-4447 / BCRC 22081 / CBS 7064 / NBRC 10061 / NRRL Y-12695</strain>
    </source>
</reference>
<feature type="transmembrane region" description="Helical" evidence="7">
    <location>
        <begin position="302"/>
        <end position="326"/>
    </location>
</feature>
<feature type="transmembrane region" description="Helical" evidence="7">
    <location>
        <begin position="109"/>
        <end position="128"/>
    </location>
</feature>
<dbReference type="OrthoDB" id="6730379at2759"/>
<dbReference type="HOGENOM" id="CLU_001265_0_5_1"/>
<comment type="similarity">
    <text evidence="6">Belongs to the major facilitator superfamily. Allantoate permease family.</text>
</comment>